<dbReference type="AlphaFoldDB" id="A0A0F8Z5K6"/>
<reference evidence="2" key="1">
    <citation type="journal article" date="2015" name="Nature">
        <title>Complex archaea that bridge the gap between prokaryotes and eukaryotes.</title>
        <authorList>
            <person name="Spang A."/>
            <person name="Saw J.H."/>
            <person name="Jorgensen S.L."/>
            <person name="Zaremba-Niedzwiedzka K."/>
            <person name="Martijn J."/>
            <person name="Lind A.E."/>
            <person name="van Eijk R."/>
            <person name="Schleper C."/>
            <person name="Guy L."/>
            <person name="Ettema T.J."/>
        </authorList>
    </citation>
    <scope>NUCLEOTIDE SEQUENCE</scope>
</reference>
<evidence type="ECO:0000256" key="1">
    <source>
        <dbReference type="SAM" id="Phobius"/>
    </source>
</evidence>
<dbReference type="NCBIfam" id="NF033507">
    <property type="entry name" value="Loki-CTERM"/>
    <property type="match status" value="1"/>
</dbReference>
<gene>
    <name evidence="2" type="ORF">LCGC14_2814910</name>
</gene>
<proteinExistence type="predicted"/>
<keyword evidence="1" id="KW-0812">Transmembrane</keyword>
<evidence type="ECO:0000313" key="2">
    <source>
        <dbReference type="EMBL" id="KKK81295.1"/>
    </source>
</evidence>
<organism evidence="2">
    <name type="scientific">marine sediment metagenome</name>
    <dbReference type="NCBI Taxonomy" id="412755"/>
    <lineage>
        <taxon>unclassified sequences</taxon>
        <taxon>metagenomes</taxon>
        <taxon>ecological metagenomes</taxon>
    </lineage>
</organism>
<name>A0A0F8Z5K6_9ZZZZ</name>
<keyword evidence="1" id="KW-1133">Transmembrane helix</keyword>
<accession>A0A0F8Z5K6</accession>
<keyword evidence="1" id="KW-0472">Membrane</keyword>
<feature type="transmembrane region" description="Helical" evidence="1">
    <location>
        <begin position="13"/>
        <end position="31"/>
    </location>
</feature>
<dbReference type="EMBL" id="LAZR01053186">
    <property type="protein sequence ID" value="KKK81295.1"/>
    <property type="molecule type" value="Genomic_DNA"/>
</dbReference>
<comment type="caution">
    <text evidence="2">The sequence shown here is derived from an EMBL/GenBank/DDBJ whole genome shotgun (WGS) entry which is preliminary data.</text>
</comment>
<protein>
    <submittedName>
        <fullName evidence="2">Uncharacterized protein</fullName>
    </submittedName>
</protein>
<sequence>VNISKDGIPGFEITILFTGTILGVIIAVILHRKKNNV</sequence>
<feature type="non-terminal residue" evidence="2">
    <location>
        <position position="1"/>
    </location>
</feature>